<dbReference type="GO" id="GO:0016702">
    <property type="term" value="F:oxidoreductase activity, acting on single donors with incorporation of molecular oxygen, incorporation of two atoms of oxygen"/>
    <property type="evidence" value="ECO:0007669"/>
    <property type="project" value="UniProtKB-ARBA"/>
</dbReference>
<evidence type="ECO:0000259" key="6">
    <source>
        <dbReference type="Pfam" id="PF02900"/>
    </source>
</evidence>
<keyword evidence="5" id="KW-0560">Oxidoreductase</keyword>
<dbReference type="PIRSF" id="PIRSF006157">
    <property type="entry name" value="Doxgns_DODA"/>
    <property type="match status" value="1"/>
</dbReference>
<dbReference type="Pfam" id="PF02900">
    <property type="entry name" value="LigB"/>
    <property type="match status" value="1"/>
</dbReference>
<comment type="cofactor">
    <cofactor evidence="1">
        <name>Zn(2+)</name>
        <dbReference type="ChEBI" id="CHEBI:29105"/>
    </cofactor>
</comment>
<evidence type="ECO:0000256" key="2">
    <source>
        <dbReference type="ARBA" id="ARBA00007581"/>
    </source>
</evidence>
<dbReference type="OMA" id="SVIDGFW"/>
<accession>A0A1U7LU55</accession>
<gene>
    <name evidence="7" type="ORF">NEOLI_003804</name>
</gene>
<dbReference type="PANTHER" id="PTHR30096">
    <property type="entry name" value="4,5-DOPA DIOXYGENASE EXTRADIOL-LIKE PROTEIN"/>
    <property type="match status" value="1"/>
</dbReference>
<feature type="domain" description="Extradiol ring-cleavage dioxygenase class III enzyme subunit B" evidence="6">
    <location>
        <begin position="6"/>
        <end position="248"/>
    </location>
</feature>
<organism evidence="7 8">
    <name type="scientific">Neolecta irregularis (strain DAH-3)</name>
    <dbReference type="NCBI Taxonomy" id="1198029"/>
    <lineage>
        <taxon>Eukaryota</taxon>
        <taxon>Fungi</taxon>
        <taxon>Dikarya</taxon>
        <taxon>Ascomycota</taxon>
        <taxon>Taphrinomycotina</taxon>
        <taxon>Neolectales</taxon>
        <taxon>Neolectaceae</taxon>
        <taxon>Neolecta</taxon>
    </lineage>
</organism>
<dbReference type="GO" id="GO:0008270">
    <property type="term" value="F:zinc ion binding"/>
    <property type="evidence" value="ECO:0007669"/>
    <property type="project" value="InterPro"/>
</dbReference>
<evidence type="ECO:0000256" key="1">
    <source>
        <dbReference type="ARBA" id="ARBA00001947"/>
    </source>
</evidence>
<dbReference type="EMBL" id="LXFE01000220">
    <property type="protein sequence ID" value="OLL26206.1"/>
    <property type="molecule type" value="Genomic_DNA"/>
</dbReference>
<dbReference type="OrthoDB" id="7396853at2759"/>
<dbReference type="InterPro" id="IPR014436">
    <property type="entry name" value="Extradiol_dOase_DODA"/>
</dbReference>
<keyword evidence="3" id="KW-0479">Metal-binding</keyword>
<keyword evidence="4" id="KW-0862">Zinc</keyword>
<dbReference type="Proteomes" id="UP000186594">
    <property type="component" value="Unassembled WGS sequence"/>
</dbReference>
<reference evidence="7 8" key="1">
    <citation type="submission" date="2016-04" db="EMBL/GenBank/DDBJ databases">
        <title>Evolutionary innovation and constraint leading to complex multicellularity in the Ascomycota.</title>
        <authorList>
            <person name="Cisse O."/>
            <person name="Nguyen A."/>
            <person name="Hewitt D.A."/>
            <person name="Jedd G."/>
            <person name="Stajich J.E."/>
        </authorList>
    </citation>
    <scope>NUCLEOTIDE SEQUENCE [LARGE SCALE GENOMIC DNA]</scope>
    <source>
        <strain evidence="7 8">DAH-3</strain>
    </source>
</reference>
<name>A0A1U7LU55_NEOID</name>
<dbReference type="CDD" id="cd07363">
    <property type="entry name" value="45_DOPA_Dioxygenase"/>
    <property type="match status" value="1"/>
</dbReference>
<dbReference type="SUPFAM" id="SSF53213">
    <property type="entry name" value="LigB-like"/>
    <property type="match status" value="1"/>
</dbReference>
<dbReference type="STRING" id="1198029.A0A1U7LU55"/>
<evidence type="ECO:0000256" key="5">
    <source>
        <dbReference type="ARBA" id="ARBA00023002"/>
    </source>
</evidence>
<evidence type="ECO:0000313" key="8">
    <source>
        <dbReference type="Proteomes" id="UP000186594"/>
    </source>
</evidence>
<dbReference type="AlphaFoldDB" id="A0A1U7LU55"/>
<proteinExistence type="inferred from homology"/>
<keyword evidence="8" id="KW-1185">Reference proteome</keyword>
<evidence type="ECO:0000256" key="3">
    <source>
        <dbReference type="ARBA" id="ARBA00022723"/>
    </source>
</evidence>
<evidence type="ECO:0000313" key="7">
    <source>
        <dbReference type="EMBL" id="OLL26206.1"/>
    </source>
</evidence>
<dbReference type="SMR" id="A0A1U7LU55"/>
<sequence>MRQPVYFLSHGGPSSMLEIESAPYQYWTAVGKEIKSSKPEGIVIFSAHWDSDQEGEVDVSFDEDNELIYDFYGFPAHYYNVKFRSKNPSIFHNMIADTIHRSGFKTRGKKRGLDHGAWVPLKVMFDGATDIPICQVALPSRENPEANIKIGKAASSLREENVLIICSGMAIHNLQVAMSDTPFEVDISPFKAFDNALYEAITSPQSARETKMKKLMKHSEFRKSHPTGEHLMPIYVALGAAGSDNAKLVFNQIQPGLGWAMYYFKP</sequence>
<comment type="similarity">
    <text evidence="2">Belongs to the DODA-type extradiol aromatic ring-opening dioxygenase family.</text>
</comment>
<keyword evidence="7" id="KW-0223">Dioxygenase</keyword>
<evidence type="ECO:0000256" key="4">
    <source>
        <dbReference type="ARBA" id="ARBA00022833"/>
    </source>
</evidence>
<dbReference type="PANTHER" id="PTHR30096:SF0">
    <property type="entry name" value="4,5-DOPA DIOXYGENASE EXTRADIOL-LIKE PROTEIN"/>
    <property type="match status" value="1"/>
</dbReference>
<comment type="caution">
    <text evidence="7">The sequence shown here is derived from an EMBL/GenBank/DDBJ whole genome shotgun (WGS) entry which is preliminary data.</text>
</comment>
<dbReference type="GO" id="GO:0008198">
    <property type="term" value="F:ferrous iron binding"/>
    <property type="evidence" value="ECO:0007669"/>
    <property type="project" value="InterPro"/>
</dbReference>
<dbReference type="InterPro" id="IPR004183">
    <property type="entry name" value="Xdiol_dOase_suB"/>
</dbReference>
<dbReference type="Gene3D" id="3.40.830.10">
    <property type="entry name" value="LigB-like"/>
    <property type="match status" value="1"/>
</dbReference>
<protein>
    <submittedName>
        <fullName evidence="7">4,5-DOPA dioxygenase extradiol</fullName>
    </submittedName>
</protein>